<dbReference type="InterPro" id="IPR017900">
    <property type="entry name" value="4Fe4S_Fe_S_CS"/>
</dbReference>
<keyword evidence="7" id="KW-1185">Reference proteome</keyword>
<evidence type="ECO:0000313" key="6">
    <source>
        <dbReference type="EMBL" id="GAA6406732.1"/>
    </source>
</evidence>
<keyword evidence="2" id="KW-0479">Metal-binding</keyword>
<evidence type="ECO:0000313" key="7">
    <source>
        <dbReference type="Proteomes" id="UP001600943"/>
    </source>
</evidence>
<keyword evidence="4" id="KW-0411">Iron-sulfur</keyword>
<evidence type="ECO:0000256" key="1">
    <source>
        <dbReference type="ARBA" id="ARBA00022485"/>
    </source>
</evidence>
<dbReference type="InterPro" id="IPR050572">
    <property type="entry name" value="Fe-S_Ferredoxin"/>
</dbReference>
<dbReference type="InterPro" id="IPR017896">
    <property type="entry name" value="4Fe4S_Fe-S-bd"/>
</dbReference>
<dbReference type="PROSITE" id="PS00198">
    <property type="entry name" value="4FE4S_FER_1"/>
    <property type="match status" value="1"/>
</dbReference>
<evidence type="ECO:0000259" key="5">
    <source>
        <dbReference type="PROSITE" id="PS51379"/>
    </source>
</evidence>
<evidence type="ECO:0000256" key="3">
    <source>
        <dbReference type="ARBA" id="ARBA00023004"/>
    </source>
</evidence>
<sequence>MKVNVKQERCKECGLCIYHCPRQAISKSGMLNANGYHPVQVNDEACIACGMCYTICPDGVFYIPVSQDRKERDLS</sequence>
<proteinExistence type="predicted"/>
<reference evidence="6 7" key="1">
    <citation type="submission" date="2024-04" db="EMBL/GenBank/DDBJ databases">
        <title>Defined microbial consortia suppress multidrug-resistant proinflammatory Enterobacteriaceae via ecological control.</title>
        <authorList>
            <person name="Furuichi M."/>
            <person name="Kawaguchi T."/>
            <person name="Pust M."/>
            <person name="Yasuma K."/>
            <person name="Plichta D."/>
            <person name="Hasegawa N."/>
            <person name="Ohya T."/>
            <person name="Bhattarai S."/>
            <person name="Sasajima S."/>
            <person name="Aoto Y."/>
            <person name="Tuganbaev T."/>
            <person name="Yaginuma M."/>
            <person name="Ueda M."/>
            <person name="Okahashi N."/>
            <person name="Amafuji K."/>
            <person name="Kiridooshi Y."/>
            <person name="Sugita K."/>
            <person name="Strazar M."/>
            <person name="Skelly A."/>
            <person name="Suda W."/>
            <person name="Hattori M."/>
            <person name="Nakamoto N."/>
            <person name="Caballero S."/>
            <person name="Norman J."/>
            <person name="Olle B."/>
            <person name="Tanoue T."/>
            <person name="Arita M."/>
            <person name="Bucci V."/>
            <person name="Atarashi K."/>
            <person name="Xavier R."/>
            <person name="Honda K."/>
        </authorList>
    </citation>
    <scope>NUCLEOTIDE SEQUENCE [LARGE SCALE GENOMIC DNA]</scope>
    <source>
        <strain evidence="7">k04-0078-D8-1</strain>
    </source>
</reference>
<gene>
    <name evidence="6" type="ORF">K040078D81_08490</name>
</gene>
<dbReference type="PROSITE" id="PS51379">
    <property type="entry name" value="4FE4S_FER_2"/>
    <property type="match status" value="2"/>
</dbReference>
<dbReference type="EMBL" id="BAABYW010000001">
    <property type="protein sequence ID" value="GAA6406732.1"/>
    <property type="molecule type" value="Genomic_DNA"/>
</dbReference>
<feature type="domain" description="4Fe-4S ferredoxin-type" evidence="5">
    <location>
        <begin position="37"/>
        <end position="66"/>
    </location>
</feature>
<dbReference type="Pfam" id="PF12838">
    <property type="entry name" value="Fer4_7"/>
    <property type="match status" value="1"/>
</dbReference>
<protein>
    <submittedName>
        <fullName evidence="6">4Fe-4S binding protein</fullName>
    </submittedName>
</protein>
<name>A0ABQ0B5K0_9FIRM</name>
<dbReference type="SUPFAM" id="SSF54862">
    <property type="entry name" value="4Fe-4S ferredoxins"/>
    <property type="match status" value="1"/>
</dbReference>
<organism evidence="6 7">
    <name type="scientific">Blautia hominis</name>
    <dbReference type="NCBI Taxonomy" id="2025493"/>
    <lineage>
        <taxon>Bacteria</taxon>
        <taxon>Bacillati</taxon>
        <taxon>Bacillota</taxon>
        <taxon>Clostridia</taxon>
        <taxon>Lachnospirales</taxon>
        <taxon>Lachnospiraceae</taxon>
        <taxon>Blautia</taxon>
    </lineage>
</organism>
<dbReference type="PANTHER" id="PTHR43687:SF3">
    <property type="entry name" value="4FE-4S FERREDOXIN-TYPE DOMAIN-CONTAINING PROTEIN"/>
    <property type="match status" value="1"/>
</dbReference>
<dbReference type="Gene3D" id="3.30.70.20">
    <property type="match status" value="1"/>
</dbReference>
<evidence type="ECO:0000256" key="2">
    <source>
        <dbReference type="ARBA" id="ARBA00022723"/>
    </source>
</evidence>
<feature type="domain" description="4Fe-4S ferredoxin-type" evidence="5">
    <location>
        <begin position="1"/>
        <end position="30"/>
    </location>
</feature>
<dbReference type="Proteomes" id="UP001600943">
    <property type="component" value="Unassembled WGS sequence"/>
</dbReference>
<dbReference type="PANTHER" id="PTHR43687">
    <property type="entry name" value="ADENYLYLSULFATE REDUCTASE, BETA SUBUNIT"/>
    <property type="match status" value="1"/>
</dbReference>
<keyword evidence="3" id="KW-0408">Iron</keyword>
<comment type="caution">
    <text evidence="6">The sequence shown here is derived from an EMBL/GenBank/DDBJ whole genome shotgun (WGS) entry which is preliminary data.</text>
</comment>
<keyword evidence="1" id="KW-0004">4Fe-4S</keyword>
<accession>A0ABQ0B5K0</accession>
<evidence type="ECO:0000256" key="4">
    <source>
        <dbReference type="ARBA" id="ARBA00023014"/>
    </source>
</evidence>